<dbReference type="OrthoDB" id="408631at2759"/>
<dbReference type="EMBL" id="KN847979">
    <property type="protein sequence ID" value="KIR47855.1"/>
    <property type="molecule type" value="Genomic_DNA"/>
</dbReference>
<accession>A0A0D0VRC0</accession>
<proteinExistence type="predicted"/>
<dbReference type="AlphaFoldDB" id="A0A0D0VRC0"/>
<evidence type="ECO:0000313" key="1">
    <source>
        <dbReference type="EMBL" id="KIR47855.1"/>
    </source>
</evidence>
<protein>
    <submittedName>
        <fullName evidence="1">Unplaced genomic scaffold supercont1.7, whole genome shotgun sequence</fullName>
    </submittedName>
</protein>
<sequence>MLRYLRSFVFADDTITHANPRGNMIYIDDRPFYGSDDNILGFQPIGAGFNLTGDELHRPQIVLWDKRCFGTKSHF</sequence>
<name>A0A0D0VRC0_CRYGA</name>
<dbReference type="HOGENOM" id="CLU_199921_0_0_1"/>
<reference evidence="1" key="1">
    <citation type="submission" date="2015-01" db="EMBL/GenBank/DDBJ databases">
        <title>The Genome Sequence of Cryptococcus gattii CA1280.</title>
        <authorList>
            <consortium name="The Broad Institute Genomics Platform"/>
            <person name="Cuomo C."/>
            <person name="Litvintseva A."/>
            <person name="Chen Y."/>
            <person name="Heitman J."/>
            <person name="Sun S."/>
            <person name="Springer D."/>
            <person name="Dromer F."/>
            <person name="Young S."/>
            <person name="Zeng Q."/>
            <person name="Gargeya S."/>
            <person name="Abouelleil A."/>
            <person name="Alvarado L."/>
            <person name="Chapman S.B."/>
            <person name="Gainer-Dewar J."/>
            <person name="Goldberg J."/>
            <person name="Griggs A."/>
            <person name="Gujja S."/>
            <person name="Hansen M."/>
            <person name="Howarth C."/>
            <person name="Imamovic A."/>
            <person name="Larimer J."/>
            <person name="Murphy C."/>
            <person name="Naylor J."/>
            <person name="Pearson M."/>
            <person name="Priest M."/>
            <person name="Roberts A."/>
            <person name="Saif S."/>
            <person name="Shea T."/>
            <person name="Sykes S."/>
            <person name="Wortman J."/>
            <person name="Nusbaum C."/>
            <person name="Birren B."/>
        </authorList>
    </citation>
    <scope>NUCLEOTIDE SEQUENCE [LARGE SCALE GENOMIC DNA]</scope>
    <source>
        <strain evidence="1">CA1280</strain>
    </source>
</reference>
<organism evidence="1">
    <name type="scientific">Cryptococcus bacillisporus CA1280</name>
    <dbReference type="NCBI Taxonomy" id="1296109"/>
    <lineage>
        <taxon>Eukaryota</taxon>
        <taxon>Fungi</taxon>
        <taxon>Dikarya</taxon>
        <taxon>Basidiomycota</taxon>
        <taxon>Agaricomycotina</taxon>
        <taxon>Tremellomycetes</taxon>
        <taxon>Tremellales</taxon>
        <taxon>Cryptococcaceae</taxon>
        <taxon>Cryptococcus</taxon>
        <taxon>Cryptococcus gattii species complex</taxon>
    </lineage>
</organism>
<gene>
    <name evidence="1" type="ORF">I312_03003</name>
</gene>